<reference evidence="3" key="1">
    <citation type="journal article" date="2019" name="Int. J. Syst. Evol. Microbiol.">
        <title>The Global Catalogue of Microorganisms (GCM) 10K type strain sequencing project: providing services to taxonomists for standard genome sequencing and annotation.</title>
        <authorList>
            <consortium name="The Broad Institute Genomics Platform"/>
            <consortium name="The Broad Institute Genome Sequencing Center for Infectious Disease"/>
            <person name="Wu L."/>
            <person name="Ma J."/>
        </authorList>
    </citation>
    <scope>NUCLEOTIDE SEQUENCE [LARGE SCALE GENOMIC DNA]</scope>
    <source>
        <strain evidence="3">KCTC 22232</strain>
    </source>
</reference>
<name>A0ABQ2ZYS4_9GAMM</name>
<dbReference type="RefSeq" id="WP_189441116.1">
    <property type="nucleotide sequence ID" value="NZ_BMXT01000002.1"/>
</dbReference>
<keyword evidence="3" id="KW-1185">Reference proteome</keyword>
<keyword evidence="1" id="KW-0472">Membrane</keyword>
<protein>
    <recommendedName>
        <fullName evidence="4">Type IV secretion system protein VirB2</fullName>
    </recommendedName>
</protein>
<dbReference type="InterPro" id="IPR007039">
    <property type="entry name" value="TrbC/VirB2"/>
</dbReference>
<feature type="transmembrane region" description="Helical" evidence="1">
    <location>
        <begin position="57"/>
        <end position="75"/>
    </location>
</feature>
<sequence>MAIHSTGNESILHSQRTRLFMIMCIMAFVVLPGLAFAQDAGATIDTTCGFASNVQKILNALSIVVVTIAVIFSGYQIAFAHKRIGDVAPVMIGAILIGAAGQIANMFLKPSAGTDACKATTSLITHIITNYV</sequence>
<feature type="transmembrane region" description="Helical" evidence="1">
    <location>
        <begin position="19"/>
        <end position="37"/>
    </location>
</feature>
<dbReference type="Pfam" id="PF04956">
    <property type="entry name" value="TrbC"/>
    <property type="match status" value="1"/>
</dbReference>
<evidence type="ECO:0000313" key="3">
    <source>
        <dbReference type="Proteomes" id="UP000621898"/>
    </source>
</evidence>
<evidence type="ECO:0000313" key="2">
    <source>
        <dbReference type="EMBL" id="GGY27137.1"/>
    </source>
</evidence>
<proteinExistence type="predicted"/>
<evidence type="ECO:0000256" key="1">
    <source>
        <dbReference type="SAM" id="Phobius"/>
    </source>
</evidence>
<feature type="transmembrane region" description="Helical" evidence="1">
    <location>
        <begin position="87"/>
        <end position="108"/>
    </location>
</feature>
<keyword evidence="1" id="KW-0812">Transmembrane</keyword>
<dbReference type="EMBL" id="BMXT01000002">
    <property type="protein sequence ID" value="GGY27137.1"/>
    <property type="molecule type" value="Genomic_DNA"/>
</dbReference>
<comment type="caution">
    <text evidence="2">The sequence shown here is derived from an EMBL/GenBank/DDBJ whole genome shotgun (WGS) entry which is preliminary data.</text>
</comment>
<organism evidence="2 3">
    <name type="scientific">Rhodanobacter panaciterrae</name>
    <dbReference type="NCBI Taxonomy" id="490572"/>
    <lineage>
        <taxon>Bacteria</taxon>
        <taxon>Pseudomonadati</taxon>
        <taxon>Pseudomonadota</taxon>
        <taxon>Gammaproteobacteria</taxon>
        <taxon>Lysobacterales</taxon>
        <taxon>Rhodanobacteraceae</taxon>
        <taxon>Rhodanobacter</taxon>
    </lineage>
</organism>
<gene>
    <name evidence="2" type="ORF">GCM10008098_20260</name>
</gene>
<keyword evidence="1" id="KW-1133">Transmembrane helix</keyword>
<accession>A0ABQ2ZYS4</accession>
<evidence type="ECO:0008006" key="4">
    <source>
        <dbReference type="Google" id="ProtNLM"/>
    </source>
</evidence>
<dbReference type="Proteomes" id="UP000621898">
    <property type="component" value="Unassembled WGS sequence"/>
</dbReference>